<name>A0A976BCX8_9BURK</name>
<reference evidence="1 2" key="1">
    <citation type="submission" date="2018-01" db="EMBL/GenBank/DDBJ databases">
        <authorList>
            <person name="Clerissi C."/>
        </authorList>
    </citation>
    <scope>NUCLEOTIDE SEQUENCE [LARGE SCALE GENOMIC DNA]</scope>
    <source>
        <strain evidence="1">Cupriavidus oxalaticus LMG 2235</strain>
    </source>
</reference>
<organism evidence="1 2">
    <name type="scientific">Cupriavidus oxalaticus</name>
    <dbReference type="NCBI Taxonomy" id="96344"/>
    <lineage>
        <taxon>Bacteria</taxon>
        <taxon>Pseudomonadati</taxon>
        <taxon>Pseudomonadota</taxon>
        <taxon>Betaproteobacteria</taxon>
        <taxon>Burkholderiales</taxon>
        <taxon>Burkholderiaceae</taxon>
        <taxon>Cupriavidus</taxon>
    </lineage>
</organism>
<accession>A0A976BCX8</accession>
<evidence type="ECO:0000313" key="1">
    <source>
        <dbReference type="EMBL" id="SPC14374.1"/>
    </source>
</evidence>
<gene>
    <name evidence="1" type="ORF">CO2235_200230</name>
</gene>
<comment type="caution">
    <text evidence="1">The sequence shown here is derived from an EMBL/GenBank/DDBJ whole genome shotgun (WGS) entry which is preliminary data.</text>
</comment>
<proteinExistence type="predicted"/>
<dbReference type="Proteomes" id="UP000256862">
    <property type="component" value="Chromosome CO2235"/>
</dbReference>
<dbReference type="EMBL" id="OGUS01000121">
    <property type="protein sequence ID" value="SPC14374.1"/>
    <property type="molecule type" value="Genomic_DNA"/>
</dbReference>
<sequence>MPKVTMVSNTLTIQIRKYSDPEPVKDMRKGWGDAGAVSKAAEEENVKSRLPACMAEGSRGMKMRGNAVWRRECGE</sequence>
<protein>
    <submittedName>
        <fullName evidence="1">Uncharacterized protein</fullName>
    </submittedName>
</protein>
<evidence type="ECO:0000313" key="2">
    <source>
        <dbReference type="Proteomes" id="UP000256862"/>
    </source>
</evidence>
<dbReference type="AlphaFoldDB" id="A0A976BCX8"/>